<sequence length="59" mass="6492">MIKIVLWLCLACNPCQLRVSGVSEPCFVSQPALELSRSMLDTEINIQKGLNEGNRSEGV</sequence>
<protein>
    <submittedName>
        <fullName evidence="1">Uncharacterized protein</fullName>
    </submittedName>
</protein>
<dbReference type="AlphaFoldDB" id="A0A977KYH5"/>
<organism evidence="1">
    <name type="scientific">Woronichinia naegeliana WA131</name>
    <dbReference type="NCBI Taxonomy" id="2824559"/>
    <lineage>
        <taxon>Bacteria</taxon>
        <taxon>Bacillati</taxon>
        <taxon>Cyanobacteriota</taxon>
        <taxon>Cyanophyceae</taxon>
        <taxon>Synechococcales</taxon>
        <taxon>Coelosphaeriaceae</taxon>
        <taxon>Woronichinia</taxon>
    </lineage>
</organism>
<gene>
    <name evidence="1" type="ORF">KA717_05130</name>
</gene>
<dbReference type="EMBL" id="CP073041">
    <property type="protein sequence ID" value="UXE62223.1"/>
    <property type="molecule type" value="Genomic_DNA"/>
</dbReference>
<proteinExistence type="predicted"/>
<accession>A0A977KYH5</accession>
<name>A0A977KYH5_9CYAN</name>
<evidence type="ECO:0000313" key="1">
    <source>
        <dbReference type="EMBL" id="UXE62223.1"/>
    </source>
</evidence>
<dbReference type="KEGG" id="wna:KA717_05130"/>
<dbReference type="Proteomes" id="UP001065613">
    <property type="component" value="Chromosome"/>
</dbReference>
<reference evidence="1" key="1">
    <citation type="submission" date="2021-04" db="EMBL/GenBank/DDBJ databases">
        <title>Genome sequence of Woronichinia naegeliana from Washington state freshwater lake bloom.</title>
        <authorList>
            <person name="Dreher T.W."/>
        </authorList>
    </citation>
    <scope>NUCLEOTIDE SEQUENCE</scope>
    <source>
        <strain evidence="1">WA131</strain>
    </source>
</reference>